<dbReference type="Proteomes" id="UP001437256">
    <property type="component" value="Unassembled WGS sequence"/>
</dbReference>
<evidence type="ECO:0000256" key="1">
    <source>
        <dbReference type="SAM" id="SignalP"/>
    </source>
</evidence>
<name>A0ABR2ZY09_9AGAR</name>
<evidence type="ECO:0000313" key="2">
    <source>
        <dbReference type="EMBL" id="KAL0066049.1"/>
    </source>
</evidence>
<dbReference type="Pfam" id="PF15892">
    <property type="entry name" value="BNR_4"/>
    <property type="match status" value="1"/>
</dbReference>
<keyword evidence="3" id="KW-1185">Reference proteome</keyword>
<proteinExistence type="predicted"/>
<accession>A0ABR2ZY09</accession>
<comment type="caution">
    <text evidence="2">The sequence shown here is derived from an EMBL/GenBank/DDBJ whole genome shotgun (WGS) entry which is preliminary data.</text>
</comment>
<protein>
    <submittedName>
        <fullName evidence="2">Uncharacterized protein</fullName>
    </submittedName>
</protein>
<feature type="signal peptide" evidence="1">
    <location>
        <begin position="1"/>
        <end position="19"/>
    </location>
</feature>
<feature type="chain" id="PRO_5045987923" evidence="1">
    <location>
        <begin position="20"/>
        <end position="538"/>
    </location>
</feature>
<organism evidence="2 3">
    <name type="scientific">Marasmius tenuissimus</name>
    <dbReference type="NCBI Taxonomy" id="585030"/>
    <lineage>
        <taxon>Eukaryota</taxon>
        <taxon>Fungi</taxon>
        <taxon>Dikarya</taxon>
        <taxon>Basidiomycota</taxon>
        <taxon>Agaricomycotina</taxon>
        <taxon>Agaricomycetes</taxon>
        <taxon>Agaricomycetidae</taxon>
        <taxon>Agaricales</taxon>
        <taxon>Marasmiineae</taxon>
        <taxon>Marasmiaceae</taxon>
        <taxon>Marasmius</taxon>
    </lineage>
</organism>
<keyword evidence="1" id="KW-0732">Signal</keyword>
<gene>
    <name evidence="2" type="ORF">AAF712_006877</name>
</gene>
<reference evidence="2 3" key="1">
    <citation type="submission" date="2024-05" db="EMBL/GenBank/DDBJ databases">
        <title>A draft genome resource for the thread blight pathogen Marasmius tenuissimus strain MS-2.</title>
        <authorList>
            <person name="Yulfo-Soto G.E."/>
            <person name="Baruah I.K."/>
            <person name="Amoako-Attah I."/>
            <person name="Bukari Y."/>
            <person name="Meinhardt L.W."/>
            <person name="Bailey B.A."/>
            <person name="Cohen S.P."/>
        </authorList>
    </citation>
    <scope>NUCLEOTIDE SEQUENCE [LARGE SCALE GENOMIC DNA]</scope>
    <source>
        <strain evidence="2 3">MS-2</strain>
    </source>
</reference>
<evidence type="ECO:0000313" key="3">
    <source>
        <dbReference type="Proteomes" id="UP001437256"/>
    </source>
</evidence>
<dbReference type="EMBL" id="JBBXMP010000039">
    <property type="protein sequence ID" value="KAL0066049.1"/>
    <property type="molecule type" value="Genomic_DNA"/>
</dbReference>
<sequence length="538" mass="59191">MVRTLLAVFFVGLVSPSVAQIHINPIAFRPLSPDPTTTNRLNGESYQQDALATFKGWQYASAWIVSEGNTSVRNAAISRRELTDESGEWETLILTDYNQTEDDGHDTISLGISPTDGTLHLGFDQHDNPLRYRVSKPGVALRPSEVKWEAEVFGEVLHALPGLEDLDASLPQPLHFVNITYPRFLRIPPTSLISEGNSTQKPDLLLELRVGRSGLGDDWIYHYFPGSNNSTGAWELVGKYLAGVKNNAYINGLDFDSSGNLHATWTYRDFINDTGKDVAVQAGPNGPENNHDLNYAYSSDAGFTWYNNWGQQIADLRQSVNESSTVLVKNARSIEFDDEAVDATIYPTSPGIVVFGIPKYGGILNQEAQTVDAEGRVHVLNRENGTGTALEGVERWYHYWRAPAFESNSSCSISGTPHWTRAPLPFSLADESINNITRTPLVIGKRGKLVAISVPQQNGSGSDTTLLALLPDNAVNSTGLSILGSTAKGNFRDWKILHEHAEGSKWEPLFDRYREDGMLSLYLVNGTDVGVLDIDLGL</sequence>